<dbReference type="EMBL" id="CAJOBC010001831">
    <property type="protein sequence ID" value="CAF3701273.1"/>
    <property type="molecule type" value="Genomic_DNA"/>
</dbReference>
<evidence type="ECO:0000256" key="1">
    <source>
        <dbReference type="ARBA" id="ARBA00006432"/>
    </source>
</evidence>
<dbReference type="InterPro" id="IPR000873">
    <property type="entry name" value="AMP-dep_synth/lig_dom"/>
</dbReference>
<feature type="domain" description="AMP-binding enzyme C-terminal" evidence="9">
    <location>
        <begin position="492"/>
        <end position="568"/>
    </location>
</feature>
<dbReference type="OrthoDB" id="10253115at2759"/>
<dbReference type="Gene3D" id="2.30.38.10">
    <property type="entry name" value="Luciferase, Domain 3"/>
    <property type="match status" value="1"/>
</dbReference>
<dbReference type="EMBL" id="CAJNOQ010001831">
    <property type="protein sequence ID" value="CAF0922115.1"/>
    <property type="molecule type" value="Genomic_DNA"/>
</dbReference>
<dbReference type="PROSITE" id="PS00455">
    <property type="entry name" value="AMP_BINDING"/>
    <property type="match status" value="1"/>
</dbReference>
<dbReference type="FunFam" id="3.40.50.12780:FF:000003">
    <property type="entry name" value="Long-chain-fatty-acid--CoA ligase FadD"/>
    <property type="match status" value="1"/>
</dbReference>
<evidence type="ECO:0000259" key="9">
    <source>
        <dbReference type="Pfam" id="PF13193"/>
    </source>
</evidence>
<evidence type="ECO:0000256" key="2">
    <source>
        <dbReference type="ARBA" id="ARBA00022598"/>
    </source>
</evidence>
<evidence type="ECO:0000256" key="3">
    <source>
        <dbReference type="ARBA" id="ARBA00037247"/>
    </source>
</evidence>
<dbReference type="SUPFAM" id="SSF56801">
    <property type="entry name" value="Acetyl-CoA synthetase-like"/>
    <property type="match status" value="1"/>
</dbReference>
<accession>A0A814B517</accession>
<dbReference type="Pfam" id="PF00501">
    <property type="entry name" value="AMP-binding"/>
    <property type="match status" value="1"/>
</dbReference>
<dbReference type="Pfam" id="PF13193">
    <property type="entry name" value="AMP-binding_C"/>
    <property type="match status" value="1"/>
</dbReference>
<dbReference type="InterPro" id="IPR025110">
    <property type="entry name" value="AMP-bd_C"/>
</dbReference>
<sequence>MKFIYPQRILLKFQVYRQIAYSYSTLTSQSEQKNTADIGIETNHVSNNLAYSHGPSLIPLLGETIGENLRKTVEKYSSNDALIAFSSNYKLTYQQLWDQITRLSKGLIHMGIRKGDRVGMWSPNRFEWIIVQFATARIGAILVNINPSYRIHELEYVLNHAQVKLIIAAKHFKTSDYEQLLYTVHPNCLSLEKIIIIENDWHHLMTCGITTISDRELDEIEAKLQFDDPINIQYTSGTTGKPKGVTLSHHNLLNNAYFGAKRLRYTANDRICVPVPFYHCFGMIIGNLASATCGACIVIPSEAFDPEQVMKCVSQEKCTSLYGVPTMFIAQLDHPNFKKYDFNSLRTGVMAGTICPVETMKQVQQQMNMKEVGICYGMTETSPVSVQTFHDDSLEKRVTTVGKAFDHVEIKIVNPNTNETVRRNETGELLTRGYHVMLGYWNDRSATEKTIDQARWLKTGDSAIMDDEGYIRIVGRIKDLIIRGGENIYPIEIENFLYRHPAVSDVQIIGIPSRKYGEEVMAWVRLKSEVGEISDKDLIEFCSNQISHYKIPKYWKFVQDFPQTISGKIRKVEMREISIQELNLKNEKN</sequence>
<dbReference type="Gene3D" id="3.30.300.30">
    <property type="match status" value="1"/>
</dbReference>
<dbReference type="InterPro" id="IPR020845">
    <property type="entry name" value="AMP-binding_CS"/>
</dbReference>
<comment type="catalytic activity">
    <reaction evidence="6">
        <text>octanoate + ATP + CoA = octanoyl-CoA + AMP + diphosphate</text>
        <dbReference type="Rhea" id="RHEA:33631"/>
        <dbReference type="ChEBI" id="CHEBI:25646"/>
        <dbReference type="ChEBI" id="CHEBI:30616"/>
        <dbReference type="ChEBI" id="CHEBI:33019"/>
        <dbReference type="ChEBI" id="CHEBI:57287"/>
        <dbReference type="ChEBI" id="CHEBI:57386"/>
        <dbReference type="ChEBI" id="CHEBI:456215"/>
    </reaction>
</comment>
<evidence type="ECO:0000313" key="11">
    <source>
        <dbReference type="EMBL" id="CAF3701273.1"/>
    </source>
</evidence>
<dbReference type="FunFam" id="3.30.300.30:FF:000008">
    <property type="entry name" value="2,3-dihydroxybenzoate-AMP ligase"/>
    <property type="match status" value="1"/>
</dbReference>
<dbReference type="EC" id="6.2.1.2" evidence="4"/>
<protein>
    <recommendedName>
        <fullName evidence="5">Medium-chain acyl-CoA ligase ACSF2, mitochondrial</fullName>
        <ecNumber evidence="4">6.2.1.2</ecNumber>
    </recommendedName>
</protein>
<keyword evidence="12" id="KW-1185">Reference proteome</keyword>
<keyword evidence="2" id="KW-0436">Ligase</keyword>
<dbReference type="Proteomes" id="UP000681722">
    <property type="component" value="Unassembled WGS sequence"/>
</dbReference>
<evidence type="ECO:0000313" key="10">
    <source>
        <dbReference type="EMBL" id="CAF0922115.1"/>
    </source>
</evidence>
<evidence type="ECO:0000313" key="12">
    <source>
        <dbReference type="Proteomes" id="UP000663829"/>
    </source>
</evidence>
<dbReference type="PANTHER" id="PTHR43201:SF5">
    <property type="entry name" value="MEDIUM-CHAIN ACYL-COA LIGASE ACSF2, MITOCHONDRIAL"/>
    <property type="match status" value="1"/>
</dbReference>
<dbReference type="GO" id="GO:0031956">
    <property type="term" value="F:medium-chain fatty acid-CoA ligase activity"/>
    <property type="evidence" value="ECO:0007669"/>
    <property type="project" value="UniProtKB-EC"/>
</dbReference>
<evidence type="ECO:0000259" key="8">
    <source>
        <dbReference type="Pfam" id="PF00501"/>
    </source>
</evidence>
<evidence type="ECO:0000256" key="6">
    <source>
        <dbReference type="ARBA" id="ARBA00047319"/>
    </source>
</evidence>
<dbReference type="Proteomes" id="UP000663829">
    <property type="component" value="Unassembled WGS sequence"/>
</dbReference>
<gene>
    <name evidence="10" type="ORF">GPM918_LOCUS9713</name>
    <name evidence="11" type="ORF">SRO942_LOCUS9714</name>
</gene>
<comment type="caution">
    <text evidence="10">The sequence shown here is derived from an EMBL/GenBank/DDBJ whole genome shotgun (WGS) entry which is preliminary data.</text>
</comment>
<comment type="function">
    <text evidence="3">Acyl-CoA synthases catalyze the initial reaction in fatty acid metabolism, by forming a thioester with CoA. Has some preference toward medium-chain substrates. Plays a role in adipocyte differentiation.</text>
</comment>
<organism evidence="10 12">
    <name type="scientific">Didymodactylos carnosus</name>
    <dbReference type="NCBI Taxonomy" id="1234261"/>
    <lineage>
        <taxon>Eukaryota</taxon>
        <taxon>Metazoa</taxon>
        <taxon>Spiralia</taxon>
        <taxon>Gnathifera</taxon>
        <taxon>Rotifera</taxon>
        <taxon>Eurotatoria</taxon>
        <taxon>Bdelloidea</taxon>
        <taxon>Philodinida</taxon>
        <taxon>Philodinidae</taxon>
        <taxon>Didymodactylos</taxon>
    </lineage>
</organism>
<feature type="domain" description="AMP-dependent synthetase/ligase" evidence="8">
    <location>
        <begin position="70"/>
        <end position="441"/>
    </location>
</feature>
<dbReference type="CDD" id="cd05917">
    <property type="entry name" value="FACL_like_2"/>
    <property type="match status" value="1"/>
</dbReference>
<dbReference type="GO" id="GO:0006631">
    <property type="term" value="P:fatty acid metabolic process"/>
    <property type="evidence" value="ECO:0007669"/>
    <property type="project" value="TreeGrafter"/>
</dbReference>
<reference evidence="10" key="1">
    <citation type="submission" date="2021-02" db="EMBL/GenBank/DDBJ databases">
        <authorList>
            <person name="Nowell W R."/>
        </authorList>
    </citation>
    <scope>NUCLEOTIDE SEQUENCE</scope>
</reference>
<name>A0A814B517_9BILA</name>
<dbReference type="PANTHER" id="PTHR43201">
    <property type="entry name" value="ACYL-COA SYNTHETASE"/>
    <property type="match status" value="1"/>
</dbReference>
<proteinExistence type="inferred from homology"/>
<dbReference type="AlphaFoldDB" id="A0A814B517"/>
<evidence type="ECO:0000256" key="4">
    <source>
        <dbReference type="ARBA" id="ARBA00039009"/>
    </source>
</evidence>
<dbReference type="InterPro" id="IPR045851">
    <property type="entry name" value="AMP-bd_C_sf"/>
</dbReference>
<comment type="catalytic activity">
    <reaction evidence="7">
        <text>a medium-chain fatty acid + ATP + CoA = a medium-chain fatty acyl-CoA + AMP + diphosphate</text>
        <dbReference type="Rhea" id="RHEA:48340"/>
        <dbReference type="ChEBI" id="CHEBI:30616"/>
        <dbReference type="ChEBI" id="CHEBI:33019"/>
        <dbReference type="ChEBI" id="CHEBI:57287"/>
        <dbReference type="ChEBI" id="CHEBI:59558"/>
        <dbReference type="ChEBI" id="CHEBI:90546"/>
        <dbReference type="ChEBI" id="CHEBI:456215"/>
        <dbReference type="EC" id="6.2.1.2"/>
    </reaction>
</comment>
<dbReference type="Gene3D" id="3.40.50.980">
    <property type="match status" value="2"/>
</dbReference>
<evidence type="ECO:0000256" key="7">
    <source>
        <dbReference type="ARBA" id="ARBA00048277"/>
    </source>
</evidence>
<evidence type="ECO:0000256" key="5">
    <source>
        <dbReference type="ARBA" id="ARBA00039638"/>
    </source>
</evidence>
<comment type="similarity">
    <text evidence="1">Belongs to the ATP-dependent AMP-binding enzyme family.</text>
</comment>